<dbReference type="OMA" id="ARHDQVY"/>
<feature type="compositionally biased region" description="Basic and acidic residues" evidence="1">
    <location>
        <begin position="192"/>
        <end position="203"/>
    </location>
</feature>
<dbReference type="InterPro" id="IPR022496">
    <property type="entry name" value="T6A_TsaB"/>
</dbReference>
<dbReference type="InterPro" id="IPR043129">
    <property type="entry name" value="ATPase_NBD"/>
</dbReference>
<name>A0A0A8S2F1_9ACTN</name>
<accession>A0A0A8S2F1</accession>
<evidence type="ECO:0000313" key="4">
    <source>
        <dbReference type="Proteomes" id="UP000250080"/>
    </source>
</evidence>
<dbReference type="AlphaFoldDB" id="A0A0A8S2F1"/>
<dbReference type="InterPro" id="IPR000905">
    <property type="entry name" value="Gcp-like_dom"/>
</dbReference>
<dbReference type="RefSeq" id="WP_013160553.1">
    <property type="nucleotide sequence ID" value="NZ_CCYS01000037.1"/>
</dbReference>
<protein>
    <submittedName>
        <fullName evidence="3">Universal bacterial protein YeaZ</fullName>
    </submittedName>
</protein>
<dbReference type="NCBIfam" id="TIGR03725">
    <property type="entry name" value="T6A_YeaZ"/>
    <property type="match status" value="1"/>
</dbReference>
<dbReference type="EMBL" id="LT618793">
    <property type="protein sequence ID" value="SCQ80395.1"/>
    <property type="molecule type" value="Genomic_DNA"/>
</dbReference>
<reference evidence="3 4" key="1">
    <citation type="submission" date="2016-09" db="EMBL/GenBank/DDBJ databases">
        <authorList>
            <person name="Laine KS P."/>
        </authorList>
    </citation>
    <scope>NUCLEOTIDE SEQUENCE [LARGE SCALE GENOMIC DNA]</scope>
    <source>
        <strain evidence="3">PFRJS-23</strain>
    </source>
</reference>
<evidence type="ECO:0000256" key="1">
    <source>
        <dbReference type="SAM" id="MobiDB-lite"/>
    </source>
</evidence>
<feature type="domain" description="Gcp-like" evidence="2">
    <location>
        <begin position="34"/>
        <end position="137"/>
    </location>
</feature>
<dbReference type="Proteomes" id="UP000250080">
    <property type="component" value="Chromosome I"/>
</dbReference>
<feature type="region of interest" description="Disordered" evidence="1">
    <location>
        <begin position="192"/>
        <end position="228"/>
    </location>
</feature>
<organism evidence="3 4">
    <name type="scientific">Propionibacterium freudenreichii</name>
    <dbReference type="NCBI Taxonomy" id="1744"/>
    <lineage>
        <taxon>Bacteria</taxon>
        <taxon>Bacillati</taxon>
        <taxon>Actinomycetota</taxon>
        <taxon>Actinomycetes</taxon>
        <taxon>Propionibacteriales</taxon>
        <taxon>Propionibacteriaceae</taxon>
        <taxon>Propionibacterium</taxon>
    </lineage>
</organism>
<dbReference type="Gene3D" id="3.30.420.40">
    <property type="match status" value="2"/>
</dbReference>
<gene>
    <name evidence="3" type="ORF">PFR_JS23_1649</name>
</gene>
<dbReference type="SUPFAM" id="SSF53067">
    <property type="entry name" value="Actin-like ATPase domain"/>
    <property type="match status" value="2"/>
</dbReference>
<evidence type="ECO:0000259" key="2">
    <source>
        <dbReference type="Pfam" id="PF00814"/>
    </source>
</evidence>
<dbReference type="Pfam" id="PF00814">
    <property type="entry name" value="TsaD"/>
    <property type="match status" value="1"/>
</dbReference>
<sequence length="228" mass="24016">MTTWTLCIDTSTDVCAGLARDSEVVASAHVGDNHSHVELLMPTIMGLLADAGIGLSRVDRLGVGVGPGPFTGLRVGMATAFTLEVAGNKPVKGVCSLDVMAAQWRATAPAPDEFVIASDARRKELYWARYDRTGRRGEPQVTLPTALPDLPIAGPGVAVFAELLTSRMPAGAPTSIDAGFMAAHLSQLPDAGREPMYLREPDAKPPSARKSALAGSHRRLGPAVRRTP</sequence>
<dbReference type="CDD" id="cd24032">
    <property type="entry name" value="ASKHA_NBD_TsaB"/>
    <property type="match status" value="1"/>
</dbReference>
<proteinExistence type="predicted"/>
<evidence type="ECO:0000313" key="3">
    <source>
        <dbReference type="EMBL" id="SCQ80395.1"/>
    </source>
</evidence>
<dbReference type="GO" id="GO:0002949">
    <property type="term" value="P:tRNA threonylcarbamoyladenosine modification"/>
    <property type="evidence" value="ECO:0007669"/>
    <property type="project" value="InterPro"/>
</dbReference>
<dbReference type="OrthoDB" id="9809995at2"/>